<reference evidence="2 3" key="1">
    <citation type="submission" date="2014-04" db="EMBL/GenBank/DDBJ databases">
        <title>Genome assembly of Hyalangium minutum DSM 14724.</title>
        <authorList>
            <person name="Sharma G."/>
            <person name="Subramanian S."/>
        </authorList>
    </citation>
    <scope>NUCLEOTIDE SEQUENCE [LARGE SCALE GENOMIC DNA]</scope>
    <source>
        <strain evidence="2 3">DSM 14724</strain>
    </source>
</reference>
<accession>A0A085WSR1</accession>
<organism evidence="2 3">
    <name type="scientific">Hyalangium minutum</name>
    <dbReference type="NCBI Taxonomy" id="394096"/>
    <lineage>
        <taxon>Bacteria</taxon>
        <taxon>Pseudomonadati</taxon>
        <taxon>Myxococcota</taxon>
        <taxon>Myxococcia</taxon>
        <taxon>Myxococcales</taxon>
        <taxon>Cystobacterineae</taxon>
        <taxon>Archangiaceae</taxon>
        <taxon>Hyalangium</taxon>
    </lineage>
</organism>
<dbReference type="STRING" id="394096.DB31_5766"/>
<evidence type="ECO:0000313" key="3">
    <source>
        <dbReference type="Proteomes" id="UP000028725"/>
    </source>
</evidence>
<feature type="domain" description="Nbr1 FW" evidence="1">
    <location>
        <begin position="511"/>
        <end position="597"/>
    </location>
</feature>
<dbReference type="Proteomes" id="UP000028725">
    <property type="component" value="Unassembled WGS sequence"/>
</dbReference>
<dbReference type="AlphaFoldDB" id="A0A085WSR1"/>
<evidence type="ECO:0000259" key="1">
    <source>
        <dbReference type="Pfam" id="PF16158"/>
    </source>
</evidence>
<protein>
    <submittedName>
        <fullName evidence="2">Putative secreted protein</fullName>
    </submittedName>
</protein>
<evidence type="ECO:0000313" key="2">
    <source>
        <dbReference type="EMBL" id="KFE70724.1"/>
    </source>
</evidence>
<name>A0A085WSR1_9BACT</name>
<keyword evidence="3" id="KW-1185">Reference proteome</keyword>
<dbReference type="EMBL" id="JMCB01000003">
    <property type="protein sequence ID" value="KFE70724.1"/>
    <property type="molecule type" value="Genomic_DNA"/>
</dbReference>
<dbReference type="InterPro" id="IPR032350">
    <property type="entry name" value="Nbr1_FW"/>
</dbReference>
<dbReference type="Pfam" id="PF16158">
    <property type="entry name" value="N_BRCA1_IG"/>
    <property type="match status" value="2"/>
</dbReference>
<dbReference type="Gene3D" id="2.60.40.10">
    <property type="entry name" value="Immunoglobulins"/>
    <property type="match status" value="2"/>
</dbReference>
<proteinExistence type="predicted"/>
<comment type="caution">
    <text evidence="2">The sequence shown here is derived from an EMBL/GenBank/DDBJ whole genome shotgun (WGS) entry which is preliminary data.</text>
</comment>
<sequence length="644" mass="70785">MEALLIPSRSTRKLIPMNARITWRPLSAVTPLLLLAALLLVSAPAHAERVQGHFTYLHDLSGSTSTRPVNNVKVEIWRYAPRFLGIWDWAMDRRVWTDDNGWIDVDMPWAGSGVKYKIRVYAANAHITVWPHDTAHVGESWYNELPEQTVTDSSAVLDFTHHFDWAVAAQNFNIARIGWFAGEYMAQTYSDLPTMSAQTTSMFKTFYDPVGNTMQVEPSRAFEDFTIAHEYGHFVQEQIGSLPWEPSVHYRCLPSSTSLAWMEGFATYYAHAVARAFPGVMKGAASLESGTGCPGTPQDDIEYYPSVTLWDLLDTGSEPNSYPEPHDWVSDQGWLILSIVDNELGAFGSKPTIWDFRNAWISRGQSAMDLDRILARHGLIADFNHAQFVSQSVPTTMIAGHTYSAQVTMLNAGSTTWTAADSYVLGSQNPQDNTTWGFYRVSLPGNVAPGQQGTFTFTVTAPATPGSYPFQWRMLREFVEWFGDTTPSVQVAVTAGLQNAQFISQSVPSSIQGGTSATVSVTLKNVGDTTWSPGSYFLGSQNPQDNTTWGTSRVTLPYAVGPGGQVTFTFSITAPSWTGSYNFQWRMLQNGVSGFGDATQNVSVLVTAPAPVCNSTACIEECIDSGCRGGSCTSANVCHCLRCL</sequence>
<feature type="domain" description="Nbr1 FW" evidence="1">
    <location>
        <begin position="395"/>
        <end position="485"/>
    </location>
</feature>
<gene>
    <name evidence="2" type="ORF">DB31_5766</name>
</gene>
<dbReference type="InterPro" id="IPR013783">
    <property type="entry name" value="Ig-like_fold"/>
</dbReference>